<sequence length="132" mass="14735">MDFRGPYDHAARPVRWRSPFFPLGCNDAGTEAASRGAGQPVPVEALVIAPRAQMLTTDLPGRIAPLRVAEVRARWLASSRSVTSLKVRWSKKVICCSPSSPLHCRRWAQSRQRRAQAQVKQAESLCIATNRW</sequence>
<organism evidence="1">
    <name type="scientific">Serratia marcescens</name>
    <dbReference type="NCBI Taxonomy" id="615"/>
    <lineage>
        <taxon>Bacteria</taxon>
        <taxon>Pseudomonadati</taxon>
        <taxon>Pseudomonadota</taxon>
        <taxon>Gammaproteobacteria</taxon>
        <taxon>Enterobacterales</taxon>
        <taxon>Yersiniaceae</taxon>
        <taxon>Serratia</taxon>
    </lineage>
</organism>
<protein>
    <submittedName>
        <fullName evidence="1">Uncharacterized protein</fullName>
    </submittedName>
</protein>
<reference evidence="1" key="1">
    <citation type="submission" date="2021-03" db="EMBL/GenBank/DDBJ databases">
        <title>Molecular epidemiology and mechanisms of colistin and carbapenem resistance in Enterobacteriaceae from clinical isolates, the environment and porcine samples in Pretoria, South Africa.</title>
        <authorList>
            <person name="Bogoshi D."/>
            <person name="Mbelle N.M."/>
            <person name="Naidoo V."/>
            <person name="Osei Sekyere J."/>
        </authorList>
    </citation>
    <scope>NUCLEOTIDE SEQUENCE</scope>
    <source>
        <strain evidence="1">C080</strain>
    </source>
</reference>
<gene>
    <name evidence="1" type="ORF">J4732_08040</name>
</gene>
<proteinExistence type="predicted"/>
<dbReference type="AlphaFoldDB" id="A0A939NNX7"/>
<name>A0A939NNX7_SERMA</name>
<accession>A0A939NNX7</accession>
<evidence type="ECO:0000313" key="1">
    <source>
        <dbReference type="EMBL" id="MBO2006765.1"/>
    </source>
</evidence>
<comment type="caution">
    <text evidence="1">The sequence shown here is derived from an EMBL/GenBank/DDBJ whole genome shotgun (WGS) entry which is preliminary data.</text>
</comment>
<dbReference type="EMBL" id="JAGETR010000044">
    <property type="protein sequence ID" value="MBO2006765.1"/>
    <property type="molecule type" value="Genomic_DNA"/>
</dbReference>